<dbReference type="Proteomes" id="UP001153737">
    <property type="component" value="Chromosome 12"/>
</dbReference>
<evidence type="ECO:0000313" key="1">
    <source>
        <dbReference type="EMBL" id="CAH1119353.1"/>
    </source>
</evidence>
<accession>A0A9P0GLD0</accession>
<gene>
    <name evidence="1" type="ORF">PHAECO_LOCUS3369</name>
</gene>
<dbReference type="InterPro" id="IPR019362">
    <property type="entry name" value="MMADHC"/>
</dbReference>
<dbReference type="AlphaFoldDB" id="A0A9P0GLD0"/>
<dbReference type="OrthoDB" id="10263782at2759"/>
<proteinExistence type="predicted"/>
<organism evidence="1 2">
    <name type="scientific">Phaedon cochleariae</name>
    <name type="common">Mustard beetle</name>
    <dbReference type="NCBI Taxonomy" id="80249"/>
    <lineage>
        <taxon>Eukaryota</taxon>
        <taxon>Metazoa</taxon>
        <taxon>Ecdysozoa</taxon>
        <taxon>Arthropoda</taxon>
        <taxon>Hexapoda</taxon>
        <taxon>Insecta</taxon>
        <taxon>Pterygota</taxon>
        <taxon>Neoptera</taxon>
        <taxon>Endopterygota</taxon>
        <taxon>Coleoptera</taxon>
        <taxon>Polyphaga</taxon>
        <taxon>Cucujiformia</taxon>
        <taxon>Chrysomeloidea</taxon>
        <taxon>Chrysomelidae</taxon>
        <taxon>Chrysomelinae</taxon>
        <taxon>Chrysomelini</taxon>
        <taxon>Phaedon</taxon>
    </lineage>
</organism>
<reference evidence="1" key="1">
    <citation type="submission" date="2022-01" db="EMBL/GenBank/DDBJ databases">
        <authorList>
            <person name="King R."/>
        </authorList>
    </citation>
    <scope>NUCLEOTIDE SEQUENCE</scope>
</reference>
<evidence type="ECO:0000313" key="2">
    <source>
        <dbReference type="Proteomes" id="UP001153737"/>
    </source>
</evidence>
<sequence>MSSRLCLQFLLKKTFRKNQVVFNLCQNYSRKIGNNGDGAYKPVKPRRTVEKDSTNLVWRDPSFELLASDGFPLFLRGNIGVAWYDTQTTIKTHQELIMEQIEDMGDTREANMICRVQICPTLLRETVKDLFPYRTLEDHSELSVISISLKANIQDMRKNKELETEKLAQTFLIAAKNVCDKLRQSGYWADFINPFSGRPFFTPSALRELYQNDEKFRCLDFEIFEIKDCKIISNEDSSPKNFTGSLFTNAPCKKSNLNSIFT</sequence>
<dbReference type="GO" id="GO:0009235">
    <property type="term" value="P:cobalamin metabolic process"/>
    <property type="evidence" value="ECO:0007669"/>
    <property type="project" value="InterPro"/>
</dbReference>
<dbReference type="GO" id="GO:0005739">
    <property type="term" value="C:mitochondrion"/>
    <property type="evidence" value="ECO:0007669"/>
    <property type="project" value="TreeGrafter"/>
</dbReference>
<reference evidence="1" key="2">
    <citation type="submission" date="2022-10" db="EMBL/GenBank/DDBJ databases">
        <authorList>
            <consortium name="ENA_rothamsted_submissions"/>
            <consortium name="culmorum"/>
            <person name="King R."/>
        </authorList>
    </citation>
    <scope>NUCLEOTIDE SEQUENCE</scope>
</reference>
<keyword evidence="2" id="KW-1185">Reference proteome</keyword>
<protein>
    <submittedName>
        <fullName evidence="1">Uncharacterized protein</fullName>
    </submittedName>
</protein>
<dbReference type="PANTHER" id="PTHR13192:SF3">
    <property type="entry name" value="COBALAMIN TRAFFICKING PROTEIN CBLD"/>
    <property type="match status" value="1"/>
</dbReference>
<name>A0A9P0GLD0_PHACE</name>
<dbReference type="EMBL" id="OU896718">
    <property type="protein sequence ID" value="CAH1119353.1"/>
    <property type="molecule type" value="Genomic_DNA"/>
</dbReference>
<dbReference type="Pfam" id="PF10229">
    <property type="entry name" value="MMADHC"/>
    <property type="match status" value="1"/>
</dbReference>
<dbReference type="PANTHER" id="PTHR13192">
    <property type="entry name" value="MY011 PROTEIN"/>
    <property type="match status" value="1"/>
</dbReference>